<dbReference type="PANTHER" id="PTHR24356">
    <property type="entry name" value="SERINE/THREONINE-PROTEIN KINASE"/>
    <property type="match status" value="1"/>
</dbReference>
<keyword evidence="5" id="KW-0808">Transferase</keyword>
<evidence type="ECO:0000256" key="8">
    <source>
        <dbReference type="ARBA" id="ARBA00022840"/>
    </source>
</evidence>
<dbReference type="EMBL" id="DF142870">
    <property type="protein sequence ID" value="GAA43227.2"/>
    <property type="molecule type" value="Genomic_DNA"/>
</dbReference>
<evidence type="ECO:0000256" key="7">
    <source>
        <dbReference type="ARBA" id="ARBA00022777"/>
    </source>
</evidence>
<evidence type="ECO:0000313" key="15">
    <source>
        <dbReference type="Proteomes" id="UP000008909"/>
    </source>
</evidence>
<evidence type="ECO:0000259" key="13">
    <source>
        <dbReference type="PROSITE" id="PS50011"/>
    </source>
</evidence>
<evidence type="ECO:0000256" key="6">
    <source>
        <dbReference type="ARBA" id="ARBA00022741"/>
    </source>
</evidence>
<keyword evidence="4" id="KW-0723">Serine/threonine-protein kinase</keyword>
<dbReference type="Pfam" id="PF14593">
    <property type="entry name" value="PH_3"/>
    <property type="match status" value="1"/>
</dbReference>
<evidence type="ECO:0000256" key="1">
    <source>
        <dbReference type="ARBA" id="ARBA00010006"/>
    </source>
</evidence>
<dbReference type="SMART" id="SM00220">
    <property type="entry name" value="S_TKc"/>
    <property type="match status" value="1"/>
</dbReference>
<accession>H2KP16</accession>
<reference key="2">
    <citation type="submission" date="2011-10" db="EMBL/GenBank/DDBJ databases">
        <title>The genome and transcriptome sequence of Clonorchis sinensis provide insights into the carcinogenic liver fluke.</title>
        <authorList>
            <person name="Wang X."/>
            <person name="Huang Y."/>
            <person name="Chen W."/>
            <person name="Liu H."/>
            <person name="Guo L."/>
            <person name="Chen Y."/>
            <person name="Luo F."/>
            <person name="Zhou W."/>
            <person name="Sun J."/>
            <person name="Mao Q."/>
            <person name="Liang P."/>
            <person name="Zhou C."/>
            <person name="Tian Y."/>
            <person name="Men J."/>
            <person name="Lv X."/>
            <person name="Huang L."/>
            <person name="Zhou J."/>
            <person name="Hu Y."/>
            <person name="Li R."/>
            <person name="Zhang F."/>
            <person name="Lei H."/>
            <person name="Li X."/>
            <person name="Hu X."/>
            <person name="Liang C."/>
            <person name="Xu J."/>
            <person name="Wu Z."/>
            <person name="Yu X."/>
        </authorList>
    </citation>
    <scope>NUCLEOTIDE SEQUENCE</scope>
    <source>
        <strain>Henan</strain>
    </source>
</reference>
<feature type="binding site" evidence="11">
    <location>
        <position position="175"/>
    </location>
    <ligand>
        <name>ATP</name>
        <dbReference type="ChEBI" id="CHEBI:30616"/>
    </ligand>
</feature>
<evidence type="ECO:0000256" key="9">
    <source>
        <dbReference type="ARBA" id="ARBA00047899"/>
    </source>
</evidence>
<dbReference type="InterPro" id="IPR011009">
    <property type="entry name" value="Kinase-like_dom_sf"/>
</dbReference>
<dbReference type="CDD" id="cd05581">
    <property type="entry name" value="STKc_PDK1"/>
    <property type="match status" value="1"/>
</dbReference>
<comment type="similarity">
    <text evidence="1">Belongs to the protein kinase superfamily. AGC Ser/Thr protein kinase family. PDPK1 subfamily.</text>
</comment>
<evidence type="ECO:0000256" key="11">
    <source>
        <dbReference type="PROSITE-ProRule" id="PRU10141"/>
    </source>
</evidence>
<dbReference type="InterPro" id="IPR050236">
    <property type="entry name" value="Ser_Thr_kinase_AGC"/>
</dbReference>
<dbReference type="FunFam" id="3.30.200.20:FF:000042">
    <property type="entry name" value="Aurora kinase A"/>
    <property type="match status" value="1"/>
</dbReference>
<dbReference type="CDD" id="cd01262">
    <property type="entry name" value="PH_PDK1"/>
    <property type="match status" value="1"/>
</dbReference>
<feature type="region of interest" description="Disordered" evidence="12">
    <location>
        <begin position="95"/>
        <end position="118"/>
    </location>
</feature>
<comment type="catalytic activity">
    <reaction evidence="10">
        <text>L-seryl-[protein] + ATP = O-phospho-L-seryl-[protein] + ADP + H(+)</text>
        <dbReference type="Rhea" id="RHEA:17989"/>
        <dbReference type="Rhea" id="RHEA-COMP:9863"/>
        <dbReference type="Rhea" id="RHEA-COMP:11604"/>
        <dbReference type="ChEBI" id="CHEBI:15378"/>
        <dbReference type="ChEBI" id="CHEBI:29999"/>
        <dbReference type="ChEBI" id="CHEBI:30616"/>
        <dbReference type="ChEBI" id="CHEBI:83421"/>
        <dbReference type="ChEBI" id="CHEBI:456216"/>
        <dbReference type="EC" id="2.7.11.1"/>
    </reaction>
</comment>
<dbReference type="InterPro" id="IPR039046">
    <property type="entry name" value="PDPK1"/>
</dbReference>
<reference evidence="14" key="1">
    <citation type="journal article" date="2011" name="Genome Biol.">
        <title>The draft genome of the carcinogenic human liver fluke Clonorchis sinensis.</title>
        <authorList>
            <person name="Wang X."/>
            <person name="Chen W."/>
            <person name="Huang Y."/>
            <person name="Sun J."/>
            <person name="Men J."/>
            <person name="Liu H."/>
            <person name="Luo F."/>
            <person name="Guo L."/>
            <person name="Lv X."/>
            <person name="Deng C."/>
            <person name="Zhou C."/>
            <person name="Fan Y."/>
            <person name="Li X."/>
            <person name="Huang L."/>
            <person name="Hu Y."/>
            <person name="Liang C."/>
            <person name="Hu X."/>
            <person name="Xu J."/>
            <person name="Yu X."/>
        </authorList>
    </citation>
    <scope>NUCLEOTIDE SEQUENCE [LARGE SCALE GENOMIC DNA]</scope>
    <source>
        <strain evidence="14">Henan</strain>
    </source>
</reference>
<comment type="catalytic activity">
    <reaction evidence="9">
        <text>L-threonyl-[protein] + ATP = O-phospho-L-threonyl-[protein] + ADP + H(+)</text>
        <dbReference type="Rhea" id="RHEA:46608"/>
        <dbReference type="Rhea" id="RHEA-COMP:11060"/>
        <dbReference type="Rhea" id="RHEA-COMP:11605"/>
        <dbReference type="ChEBI" id="CHEBI:15378"/>
        <dbReference type="ChEBI" id="CHEBI:30013"/>
        <dbReference type="ChEBI" id="CHEBI:30616"/>
        <dbReference type="ChEBI" id="CHEBI:61977"/>
        <dbReference type="ChEBI" id="CHEBI:456216"/>
        <dbReference type="EC" id="2.7.11.1"/>
    </reaction>
</comment>
<keyword evidence="15" id="KW-1185">Reference proteome</keyword>
<dbReference type="Proteomes" id="UP000008909">
    <property type="component" value="Unassembled WGS sequence"/>
</dbReference>
<dbReference type="Pfam" id="PF00069">
    <property type="entry name" value="Pkinase"/>
    <property type="match status" value="1"/>
</dbReference>
<dbReference type="SUPFAM" id="SSF50729">
    <property type="entry name" value="PH domain-like"/>
    <property type="match status" value="1"/>
</dbReference>
<protein>
    <recommendedName>
        <fullName evidence="3">3-phosphoinositide-dependent protein kinase 1</fullName>
        <ecNumber evidence="2">2.7.11.1</ecNumber>
    </recommendedName>
</protein>
<dbReference type="GO" id="GO:0004674">
    <property type="term" value="F:protein serine/threonine kinase activity"/>
    <property type="evidence" value="ECO:0007669"/>
    <property type="project" value="UniProtKB-KW"/>
</dbReference>
<dbReference type="GO" id="GO:0035556">
    <property type="term" value="P:intracellular signal transduction"/>
    <property type="evidence" value="ECO:0007669"/>
    <property type="project" value="TreeGrafter"/>
</dbReference>
<keyword evidence="6 11" id="KW-0547">Nucleotide-binding</keyword>
<feature type="domain" description="Protein kinase" evidence="13">
    <location>
        <begin position="146"/>
        <end position="424"/>
    </location>
</feature>
<dbReference type="InterPro" id="IPR017441">
    <property type="entry name" value="Protein_kinase_ATP_BS"/>
</dbReference>
<dbReference type="Gene3D" id="2.30.29.30">
    <property type="entry name" value="Pleckstrin-homology domain (PH domain)/Phosphotyrosine-binding domain (PTB)"/>
    <property type="match status" value="1"/>
</dbReference>
<dbReference type="GO" id="GO:0005524">
    <property type="term" value="F:ATP binding"/>
    <property type="evidence" value="ECO:0007669"/>
    <property type="project" value="UniProtKB-UniRule"/>
</dbReference>
<dbReference type="EC" id="2.7.11.1" evidence="2"/>
<dbReference type="AlphaFoldDB" id="H2KP16"/>
<dbReference type="InterPro" id="IPR011993">
    <property type="entry name" value="PH-like_dom_sf"/>
</dbReference>
<dbReference type="SUPFAM" id="SSF56112">
    <property type="entry name" value="Protein kinase-like (PK-like)"/>
    <property type="match status" value="1"/>
</dbReference>
<keyword evidence="7 14" id="KW-0418">Kinase</keyword>
<sequence length="623" mass="70183">MTTEEMHSPVKYTVRHLFPLAAMSTINTTAENTSKSFFKARRSVYLADFKVHSPKRTGQQLSPTLKDSELLVIWHNQLFLSTGSPVTLKVLRDRTGFPPGRGGGNIDEISTSRGKDRDADRETSFFMSGEDQGSSHRRAVPRPSDFRFGKEIGQGSFSNVYVVREIASNAEFAMKVVEKQHVVRNKAVESVHMEKAVLTRVNHVFIIRLHYTFQDSSRLFFVLEYARGGELLTHLNRLTSFDLPCSRFYAAEILVALNYLHTQSIVHRDIKPENVLLTETMHIKLADFGSAIILNDPKVKAPGFTGTPEYVSPEMLSSRSFADESSPSSSQSFSFEDTAYLMDYWAFGCVVYQFISGRPPFRTEKHHHAYDIFGQILGLSYKFLDGFDTVARDLVQKLLVINPMDRLGSPTNGGPVAVQEHLFFSGIDWDSLPNQPAPILLPNLEPIAPSDWDSLPAGFDEGQMYLLSCEFASAVTPIPETERSRLLSAQERQNPYHRFVRNRLILKQGVLFKRRGLFARKRMFLLTEGPHLFYVDMDAMSLKGEVPWSSFLTLELKSDKLFFIRIPNRTFYLEDPSGKAAAWVAQLSAVKQAYYAEPSCGVDPVLSTQNGKVAKDCAAIVQS</sequence>
<dbReference type="Gene3D" id="1.10.510.10">
    <property type="entry name" value="Transferase(Phosphotransferase) domain 1"/>
    <property type="match status" value="1"/>
</dbReference>
<dbReference type="InterPro" id="IPR000719">
    <property type="entry name" value="Prot_kinase_dom"/>
</dbReference>
<dbReference type="PANTHER" id="PTHR24356:SF163">
    <property type="entry name" value="3-PHOSPHOINOSITIDE-DEPENDENT PROTEIN KINASE 1-RELATED"/>
    <property type="match status" value="1"/>
</dbReference>
<dbReference type="PROSITE" id="PS50011">
    <property type="entry name" value="PROTEIN_KINASE_DOM"/>
    <property type="match status" value="1"/>
</dbReference>
<dbReference type="Gene3D" id="3.30.200.20">
    <property type="entry name" value="Phosphorylase Kinase, domain 1"/>
    <property type="match status" value="1"/>
</dbReference>
<dbReference type="InterPro" id="IPR033931">
    <property type="entry name" value="PDK1-typ_PH"/>
</dbReference>
<keyword evidence="8 11" id="KW-0067">ATP-binding</keyword>
<dbReference type="PROSITE" id="PS00107">
    <property type="entry name" value="PROTEIN_KINASE_ATP"/>
    <property type="match status" value="1"/>
</dbReference>
<gene>
    <name evidence="14" type="ORF">CLF_101215</name>
</gene>
<evidence type="ECO:0000256" key="4">
    <source>
        <dbReference type="ARBA" id="ARBA00022527"/>
    </source>
</evidence>
<proteinExistence type="inferred from homology"/>
<organism evidence="14 15">
    <name type="scientific">Clonorchis sinensis</name>
    <name type="common">Chinese liver fluke</name>
    <dbReference type="NCBI Taxonomy" id="79923"/>
    <lineage>
        <taxon>Eukaryota</taxon>
        <taxon>Metazoa</taxon>
        <taxon>Spiralia</taxon>
        <taxon>Lophotrochozoa</taxon>
        <taxon>Platyhelminthes</taxon>
        <taxon>Trematoda</taxon>
        <taxon>Digenea</taxon>
        <taxon>Opisthorchiida</taxon>
        <taxon>Opisthorchiata</taxon>
        <taxon>Opisthorchiidae</taxon>
        <taxon>Clonorchis</taxon>
    </lineage>
</organism>
<evidence type="ECO:0000256" key="5">
    <source>
        <dbReference type="ARBA" id="ARBA00022679"/>
    </source>
</evidence>
<dbReference type="PROSITE" id="PS00108">
    <property type="entry name" value="PROTEIN_KINASE_ST"/>
    <property type="match status" value="1"/>
</dbReference>
<dbReference type="InterPro" id="IPR008271">
    <property type="entry name" value="Ser/Thr_kinase_AS"/>
</dbReference>
<evidence type="ECO:0000256" key="12">
    <source>
        <dbReference type="SAM" id="MobiDB-lite"/>
    </source>
</evidence>
<evidence type="ECO:0000256" key="10">
    <source>
        <dbReference type="ARBA" id="ARBA00048679"/>
    </source>
</evidence>
<evidence type="ECO:0000313" key="14">
    <source>
        <dbReference type="EMBL" id="GAA43227.2"/>
    </source>
</evidence>
<evidence type="ECO:0000256" key="3">
    <source>
        <dbReference type="ARBA" id="ARBA00018538"/>
    </source>
</evidence>
<name>H2KP16_CLOSI</name>
<evidence type="ECO:0000256" key="2">
    <source>
        <dbReference type="ARBA" id="ARBA00012513"/>
    </source>
</evidence>